<evidence type="ECO:0000256" key="5">
    <source>
        <dbReference type="ARBA" id="ARBA00022840"/>
    </source>
</evidence>
<dbReference type="InterPro" id="IPR030548">
    <property type="entry name" value="RAD51B"/>
</dbReference>
<evidence type="ECO:0000256" key="1">
    <source>
        <dbReference type="ARBA" id="ARBA00004123"/>
    </source>
</evidence>
<evidence type="ECO:0000256" key="3">
    <source>
        <dbReference type="ARBA" id="ARBA00022741"/>
    </source>
</evidence>
<name>A0ABN8PCK2_9CNID</name>
<dbReference type="Pfam" id="PF26169">
    <property type="entry name" value="HHH_XRCC3_RpoA"/>
    <property type="match status" value="1"/>
</dbReference>
<evidence type="ECO:0000259" key="10">
    <source>
        <dbReference type="PROSITE" id="PS50162"/>
    </source>
</evidence>
<keyword evidence="3" id="KW-0547">Nucleotide-binding</keyword>
<dbReference type="InterPro" id="IPR013632">
    <property type="entry name" value="Rad51_C"/>
</dbReference>
<dbReference type="Gene3D" id="3.40.50.300">
    <property type="entry name" value="P-loop containing nucleotide triphosphate hydrolases"/>
    <property type="match status" value="1"/>
</dbReference>
<accession>A0ABN8PCK2</accession>
<evidence type="ECO:0000313" key="12">
    <source>
        <dbReference type="Proteomes" id="UP001159405"/>
    </source>
</evidence>
<dbReference type="Pfam" id="PF08423">
    <property type="entry name" value="Rad51"/>
    <property type="match status" value="1"/>
</dbReference>
<dbReference type="PROSITE" id="PS50162">
    <property type="entry name" value="RECA_2"/>
    <property type="match status" value="1"/>
</dbReference>
<dbReference type="EMBL" id="CALNXK010000065">
    <property type="protein sequence ID" value="CAH3141004.1"/>
    <property type="molecule type" value="Genomic_DNA"/>
</dbReference>
<dbReference type="SUPFAM" id="SSF52540">
    <property type="entry name" value="P-loop containing nucleoside triphosphate hydrolases"/>
    <property type="match status" value="1"/>
</dbReference>
<dbReference type="InterPro" id="IPR027417">
    <property type="entry name" value="P-loop_NTPase"/>
</dbReference>
<gene>
    <name evidence="11" type="ORF">PLOB_00041492</name>
</gene>
<dbReference type="CDD" id="cd19493">
    <property type="entry name" value="Rad51B"/>
    <property type="match status" value="1"/>
</dbReference>
<keyword evidence="9" id="KW-0539">Nucleus</keyword>
<dbReference type="PIRSF" id="PIRSF005856">
    <property type="entry name" value="Rad51"/>
    <property type="match status" value="1"/>
</dbReference>
<keyword evidence="7" id="KW-0233">DNA recombination</keyword>
<evidence type="ECO:0000256" key="4">
    <source>
        <dbReference type="ARBA" id="ARBA00022763"/>
    </source>
</evidence>
<protein>
    <recommendedName>
        <fullName evidence="10">RecA family profile 1 domain-containing protein</fullName>
    </recommendedName>
</protein>
<feature type="domain" description="RecA family profile 1" evidence="10">
    <location>
        <begin position="78"/>
        <end position="258"/>
    </location>
</feature>
<keyword evidence="12" id="KW-1185">Reference proteome</keyword>
<keyword evidence="5" id="KW-0067">ATP-binding</keyword>
<dbReference type="InterPro" id="IPR020588">
    <property type="entry name" value="RecA_ATP-bd"/>
</dbReference>
<reference evidence="11 12" key="1">
    <citation type="submission" date="2022-05" db="EMBL/GenBank/DDBJ databases">
        <authorList>
            <consortium name="Genoscope - CEA"/>
            <person name="William W."/>
        </authorList>
    </citation>
    <scope>NUCLEOTIDE SEQUENCE [LARGE SCALE GENOMIC DNA]</scope>
</reference>
<organism evidence="11 12">
    <name type="scientific">Porites lobata</name>
    <dbReference type="NCBI Taxonomy" id="104759"/>
    <lineage>
        <taxon>Eukaryota</taxon>
        <taxon>Metazoa</taxon>
        <taxon>Cnidaria</taxon>
        <taxon>Anthozoa</taxon>
        <taxon>Hexacorallia</taxon>
        <taxon>Scleractinia</taxon>
        <taxon>Fungiina</taxon>
        <taxon>Poritidae</taxon>
        <taxon>Porites</taxon>
    </lineage>
</organism>
<dbReference type="PANTHER" id="PTHR46456:SF1">
    <property type="entry name" value="DNA REPAIR PROTEIN RAD51 HOMOLOG 2"/>
    <property type="match status" value="1"/>
</dbReference>
<comment type="subcellular location">
    <subcellularLocation>
        <location evidence="1">Nucleus</location>
    </subcellularLocation>
</comment>
<evidence type="ECO:0000256" key="9">
    <source>
        <dbReference type="ARBA" id="ARBA00023242"/>
    </source>
</evidence>
<evidence type="ECO:0000313" key="11">
    <source>
        <dbReference type="EMBL" id="CAH3141004.1"/>
    </source>
</evidence>
<keyword evidence="4" id="KW-0227">DNA damage</keyword>
<evidence type="ECO:0000256" key="2">
    <source>
        <dbReference type="ARBA" id="ARBA00007095"/>
    </source>
</evidence>
<dbReference type="PANTHER" id="PTHR46456">
    <property type="entry name" value="DNA REPAIR PROTEIN RAD51 HOMOLOG 2"/>
    <property type="match status" value="1"/>
</dbReference>
<keyword evidence="6" id="KW-0238">DNA-binding</keyword>
<dbReference type="SMART" id="SM00382">
    <property type="entry name" value="AAA"/>
    <property type="match status" value="1"/>
</dbReference>
<dbReference type="InterPro" id="IPR058766">
    <property type="entry name" value="HHH_XRCC3_RAD51B"/>
</dbReference>
<dbReference type="InterPro" id="IPR003593">
    <property type="entry name" value="AAA+_ATPase"/>
</dbReference>
<dbReference type="InterPro" id="IPR016467">
    <property type="entry name" value="DNA_recomb/repair_RecA-like"/>
</dbReference>
<evidence type="ECO:0000256" key="7">
    <source>
        <dbReference type="ARBA" id="ARBA00023172"/>
    </source>
</evidence>
<keyword evidence="8" id="KW-0234">DNA repair</keyword>
<evidence type="ECO:0000256" key="8">
    <source>
        <dbReference type="ARBA" id="ARBA00023204"/>
    </source>
</evidence>
<proteinExistence type="inferred from homology"/>
<sequence>MSSRKLRRVRGVRPEIVERLAKHKIVTCKDVLQRNILELLKSTGTSYQEVLEIQQAVSWSIIPKVQTALSLLERSGRQRSFFPTSLEDLDKQLHGGLACGTITEIAGPAGCGKTQFCIMLSVLATLSQDKGGLDASVIYIDTEAAFSATRLVEMASNRYPDVFNSNESLVQLSERIHVYWESTCTSLWDRLQRLEEEVISKGVKLIILDSVASLVRKEFDSRVSRNLNERTALLSKEAAILKYLAETFHIPVVVTNQITTRFVGAGSGAGNSLNGVEALQDVDGADAEPEEEDGSHVTAALGNTWSHAVNTRLIVQYLDDKFRQILISKSPLAPFASFVYTIQAKGIVLEHQNVTGPGWCKTLEYRYLMLGWDKLTFSPSYCSLAFYDLYAPQFSP</sequence>
<comment type="similarity">
    <text evidence="2">Belongs to the RecA family. RAD51 subfamily.</text>
</comment>
<evidence type="ECO:0000256" key="6">
    <source>
        <dbReference type="ARBA" id="ARBA00023125"/>
    </source>
</evidence>
<comment type="caution">
    <text evidence="11">The sequence shown here is derived from an EMBL/GenBank/DDBJ whole genome shotgun (WGS) entry which is preliminary data.</text>
</comment>
<dbReference type="Proteomes" id="UP001159405">
    <property type="component" value="Unassembled WGS sequence"/>
</dbReference>